<reference evidence="2" key="1">
    <citation type="submission" date="2020-06" db="EMBL/GenBank/DDBJ databases">
        <title>Stable isotope informed genome-resolved metagenomics uncovers potential trophic interactions in rhizosphere soil.</title>
        <authorList>
            <person name="Starr E.P."/>
            <person name="Shi S."/>
            <person name="Blazewicz S.J."/>
            <person name="Koch B.J."/>
            <person name="Probst A.J."/>
            <person name="Hungate B.A."/>
            <person name="Pett-Ridge J."/>
            <person name="Firestone M.K."/>
            <person name="Banfield J.F."/>
        </authorList>
    </citation>
    <scope>NUCLEOTIDE SEQUENCE</scope>
    <source>
        <strain evidence="2">YM_69_17</strain>
    </source>
</reference>
<dbReference type="Proteomes" id="UP000700706">
    <property type="component" value="Unassembled WGS sequence"/>
</dbReference>
<evidence type="ECO:0000313" key="2">
    <source>
        <dbReference type="EMBL" id="MBW8724550.1"/>
    </source>
</evidence>
<dbReference type="PANTHER" id="PTHR34180:SF1">
    <property type="entry name" value="BETA-ALANYL-DOPAMINE_CARCININE HYDROLASE"/>
    <property type="match status" value="1"/>
</dbReference>
<dbReference type="Gene3D" id="1.10.10.2120">
    <property type="match status" value="1"/>
</dbReference>
<dbReference type="NCBIfam" id="NF040521">
    <property type="entry name" value="C45_proenzyme"/>
    <property type="match status" value="1"/>
</dbReference>
<accession>A0A952KDQ6</accession>
<dbReference type="InterPro" id="IPR047801">
    <property type="entry name" value="Peptidase_C45"/>
</dbReference>
<protein>
    <submittedName>
        <fullName evidence="2">Acyl-CoA--6-aminopenicillanic acid acyltransferase</fullName>
    </submittedName>
</protein>
<gene>
    <name evidence="2" type="ORF">JF625_05265</name>
</gene>
<dbReference type="Pfam" id="PF03417">
    <property type="entry name" value="AAT"/>
    <property type="match status" value="1"/>
</dbReference>
<comment type="caution">
    <text evidence="2">The sequence shown here is derived from an EMBL/GenBank/DDBJ whole genome shotgun (WGS) entry which is preliminary data.</text>
</comment>
<dbReference type="InterPro" id="IPR005079">
    <property type="entry name" value="Peptidase_C45_hydrolase"/>
</dbReference>
<evidence type="ECO:0000313" key="3">
    <source>
        <dbReference type="Proteomes" id="UP000700706"/>
    </source>
</evidence>
<name>A0A952KDQ6_9PROT</name>
<dbReference type="PANTHER" id="PTHR34180">
    <property type="entry name" value="PEPTIDASE C45"/>
    <property type="match status" value="1"/>
</dbReference>
<dbReference type="AlphaFoldDB" id="A0A952KDQ6"/>
<keyword evidence="2" id="KW-0012">Acyltransferase</keyword>
<feature type="domain" description="Peptidase C45 hydrolase" evidence="1">
    <location>
        <begin position="132"/>
        <end position="354"/>
    </location>
</feature>
<dbReference type="GO" id="GO:0016746">
    <property type="term" value="F:acyltransferase activity"/>
    <property type="evidence" value="ECO:0007669"/>
    <property type="project" value="UniProtKB-KW"/>
</dbReference>
<organism evidence="2 3">
    <name type="scientific">Inquilinus limosus</name>
    <dbReference type="NCBI Taxonomy" id="171674"/>
    <lineage>
        <taxon>Bacteria</taxon>
        <taxon>Pseudomonadati</taxon>
        <taxon>Pseudomonadota</taxon>
        <taxon>Alphaproteobacteria</taxon>
        <taxon>Rhodospirillales</taxon>
        <taxon>Rhodospirillaceae</taxon>
        <taxon>Inquilinus</taxon>
    </lineage>
</organism>
<dbReference type="EMBL" id="JAEKLZ010000116">
    <property type="protein sequence ID" value="MBW8724550.1"/>
    <property type="molecule type" value="Genomic_DNA"/>
</dbReference>
<evidence type="ECO:0000259" key="1">
    <source>
        <dbReference type="Pfam" id="PF03417"/>
    </source>
</evidence>
<dbReference type="InterPro" id="IPR047794">
    <property type="entry name" value="C45_proenzyme-like"/>
</dbReference>
<dbReference type="Gene3D" id="3.60.60.10">
    <property type="entry name" value="Penicillin V Acylase, Chain A"/>
    <property type="match status" value="1"/>
</dbReference>
<keyword evidence="2" id="KW-0808">Transferase</keyword>
<proteinExistence type="predicted"/>
<sequence length="381" mass="41984">MTTGPPIMTPFPFVDIHGTPRERGRQYGAAAADRTRKSVEVYARQLRDLGYSWDEIRGFVGDFLPKMEDFAPELIEEMRGIAEGADVDFEAVALINCRTEVMQLAHRRKGMVEDDPDGCTGAVIMGPASADGSVIHGQNWDWRAECAETAIVLRVRREDGPDVLTFTEAGGLARNGLNSVGTAITANYLESDRDYKLGVGIPLPLIRRKALEQEHFALSMRTIAVTPKSASNNMILSHAGGFAIDFECAPDETFPLYPEDGLLVHANHWRSPVALTKLKEAGIPSSPESYYRDWRVQQHLEAKRGQLTAEDMKAAFFDDFGAPYAVCRPPRPSSRANLSATVAMVIMRPAEGIMEVAPLPALNRSFTTYALDLSRRTKNAA</sequence>